<protein>
    <submittedName>
        <fullName evidence="5">CBS domain-containing protein</fullName>
    </submittedName>
</protein>
<evidence type="ECO:0000313" key="6">
    <source>
        <dbReference type="Proteomes" id="UP000676325"/>
    </source>
</evidence>
<dbReference type="PROSITE" id="PS51371">
    <property type="entry name" value="CBS"/>
    <property type="match status" value="2"/>
</dbReference>
<evidence type="ECO:0000256" key="3">
    <source>
        <dbReference type="SAM" id="MobiDB-lite"/>
    </source>
</evidence>
<feature type="region of interest" description="Disordered" evidence="3">
    <location>
        <begin position="1"/>
        <end position="21"/>
    </location>
</feature>
<sequence>MTMTQTLPAAPAAAARRAEPTARDLMSPVDNVIGEDGTLGDVVRRFLDGSGRHLIVLDRDGRCSGVIGPRHIAQARRLDPRRDEEIPISELGCAPWIALSPLDSARTCAQMLVEYDLDAIPVLDGDQRVLGLVTAHDIVRAAADVPRRRTAHVSD</sequence>
<proteinExistence type="predicted"/>
<evidence type="ECO:0000259" key="4">
    <source>
        <dbReference type="PROSITE" id="PS51371"/>
    </source>
</evidence>
<evidence type="ECO:0000313" key="5">
    <source>
        <dbReference type="EMBL" id="MBR7831260.1"/>
    </source>
</evidence>
<dbReference type="RefSeq" id="WP_212522373.1">
    <property type="nucleotide sequence ID" value="NZ_JAGSOH010000204.1"/>
</dbReference>
<dbReference type="PANTHER" id="PTHR43080:SF2">
    <property type="entry name" value="CBS DOMAIN-CONTAINING PROTEIN"/>
    <property type="match status" value="1"/>
</dbReference>
<dbReference type="Gene3D" id="3.10.580.10">
    <property type="entry name" value="CBS-domain"/>
    <property type="match status" value="2"/>
</dbReference>
<accession>A0A941EEK9</accession>
<name>A0A941EEK9_9ACTN</name>
<dbReference type="Pfam" id="PF00571">
    <property type="entry name" value="CBS"/>
    <property type="match status" value="2"/>
</dbReference>
<keyword evidence="6" id="KW-1185">Reference proteome</keyword>
<feature type="domain" description="CBS" evidence="4">
    <location>
        <begin position="88"/>
        <end position="150"/>
    </location>
</feature>
<dbReference type="EMBL" id="JAGSOH010000204">
    <property type="protein sequence ID" value="MBR7831260.1"/>
    <property type="molecule type" value="Genomic_DNA"/>
</dbReference>
<gene>
    <name evidence="5" type="ORF">KDK95_33450</name>
</gene>
<comment type="caution">
    <text evidence="5">The sequence shown here is derived from an EMBL/GenBank/DDBJ whole genome shotgun (WGS) entry which is preliminary data.</text>
</comment>
<evidence type="ECO:0000256" key="2">
    <source>
        <dbReference type="PROSITE-ProRule" id="PRU00703"/>
    </source>
</evidence>
<dbReference type="InterPro" id="IPR046342">
    <property type="entry name" value="CBS_dom_sf"/>
</dbReference>
<dbReference type="PANTHER" id="PTHR43080">
    <property type="entry name" value="CBS DOMAIN-CONTAINING PROTEIN CBSX3, MITOCHONDRIAL"/>
    <property type="match status" value="1"/>
</dbReference>
<feature type="domain" description="CBS" evidence="4">
    <location>
        <begin position="26"/>
        <end position="84"/>
    </location>
</feature>
<dbReference type="SUPFAM" id="SSF54631">
    <property type="entry name" value="CBS-domain pair"/>
    <property type="match status" value="1"/>
</dbReference>
<dbReference type="Proteomes" id="UP000676325">
    <property type="component" value="Unassembled WGS sequence"/>
</dbReference>
<dbReference type="InterPro" id="IPR051257">
    <property type="entry name" value="Diverse_CBS-Domain"/>
</dbReference>
<evidence type="ECO:0000256" key="1">
    <source>
        <dbReference type="ARBA" id="ARBA00023122"/>
    </source>
</evidence>
<dbReference type="InterPro" id="IPR000644">
    <property type="entry name" value="CBS_dom"/>
</dbReference>
<dbReference type="AlphaFoldDB" id="A0A941EEK9"/>
<keyword evidence="1 2" id="KW-0129">CBS domain</keyword>
<reference evidence="5" key="1">
    <citation type="submission" date="2021-04" db="EMBL/GenBank/DDBJ databases">
        <title>Genome based classification of Actinospica acidithermotolerans sp. nov., an actinobacterium isolated from an Indonesian hot spring.</title>
        <authorList>
            <person name="Kusuma A.B."/>
            <person name="Putra K.E."/>
            <person name="Nafisah S."/>
            <person name="Loh J."/>
            <person name="Nouioui I."/>
            <person name="Goodfellow M."/>
        </authorList>
    </citation>
    <scope>NUCLEOTIDE SEQUENCE</scope>
    <source>
        <strain evidence="5">MGRD01-02</strain>
    </source>
</reference>
<dbReference type="SMART" id="SM00116">
    <property type="entry name" value="CBS"/>
    <property type="match status" value="2"/>
</dbReference>
<organism evidence="5 6">
    <name type="scientific">Actinospica acidithermotolerans</name>
    <dbReference type="NCBI Taxonomy" id="2828514"/>
    <lineage>
        <taxon>Bacteria</taxon>
        <taxon>Bacillati</taxon>
        <taxon>Actinomycetota</taxon>
        <taxon>Actinomycetes</taxon>
        <taxon>Catenulisporales</taxon>
        <taxon>Actinospicaceae</taxon>
        <taxon>Actinospica</taxon>
    </lineage>
</organism>
<dbReference type="CDD" id="cd02205">
    <property type="entry name" value="CBS_pair_SF"/>
    <property type="match status" value="1"/>
</dbReference>